<accession>A0ABD3RXR8</accession>
<name>A0ABD3RXR8_9STRA</name>
<protein>
    <submittedName>
        <fullName evidence="2">Uncharacterized protein</fullName>
    </submittedName>
</protein>
<evidence type="ECO:0000313" key="3">
    <source>
        <dbReference type="Proteomes" id="UP001530377"/>
    </source>
</evidence>
<gene>
    <name evidence="2" type="ORF">ACHAXA_002937</name>
</gene>
<feature type="compositionally biased region" description="Basic residues" evidence="1">
    <location>
        <begin position="773"/>
        <end position="784"/>
    </location>
</feature>
<dbReference type="AlphaFoldDB" id="A0ABD3RXR8"/>
<evidence type="ECO:0000256" key="1">
    <source>
        <dbReference type="SAM" id="MobiDB-lite"/>
    </source>
</evidence>
<feature type="region of interest" description="Disordered" evidence="1">
    <location>
        <begin position="769"/>
        <end position="791"/>
    </location>
</feature>
<evidence type="ECO:0000313" key="2">
    <source>
        <dbReference type="EMBL" id="KAL3817025.1"/>
    </source>
</evidence>
<dbReference type="EMBL" id="JALLPB020000121">
    <property type="protein sequence ID" value="KAL3817025.1"/>
    <property type="molecule type" value="Genomic_DNA"/>
</dbReference>
<comment type="caution">
    <text evidence="2">The sequence shown here is derived from an EMBL/GenBank/DDBJ whole genome shotgun (WGS) entry which is preliminary data.</text>
</comment>
<proteinExistence type="predicted"/>
<dbReference type="Proteomes" id="UP001530377">
    <property type="component" value="Unassembled WGS sequence"/>
</dbReference>
<keyword evidence="3" id="KW-1185">Reference proteome</keyword>
<organism evidence="2 3">
    <name type="scientific">Cyclostephanos tholiformis</name>
    <dbReference type="NCBI Taxonomy" id="382380"/>
    <lineage>
        <taxon>Eukaryota</taxon>
        <taxon>Sar</taxon>
        <taxon>Stramenopiles</taxon>
        <taxon>Ochrophyta</taxon>
        <taxon>Bacillariophyta</taxon>
        <taxon>Coscinodiscophyceae</taxon>
        <taxon>Thalassiosirophycidae</taxon>
        <taxon>Stephanodiscales</taxon>
        <taxon>Stephanodiscaceae</taxon>
        <taxon>Cyclostephanos</taxon>
    </lineage>
</organism>
<dbReference type="PANTHER" id="PTHR39290">
    <property type="entry name" value="C3H1-TYPE DOMAIN-CONTAINING PROTEIN-RELATED"/>
    <property type="match status" value="1"/>
</dbReference>
<reference evidence="2 3" key="1">
    <citation type="submission" date="2024-10" db="EMBL/GenBank/DDBJ databases">
        <title>Updated reference genomes for cyclostephanoid diatoms.</title>
        <authorList>
            <person name="Roberts W.R."/>
            <person name="Alverson A.J."/>
        </authorList>
    </citation>
    <scope>NUCLEOTIDE SEQUENCE [LARGE SCALE GENOMIC DNA]</scope>
    <source>
        <strain evidence="2 3">AJA228-03</strain>
    </source>
</reference>
<dbReference type="PANTHER" id="PTHR39290:SF6">
    <property type="entry name" value="S-ADENOSYL-L-METHIONINE-DEPENDENT METHYLTRANSFERASES SUPERFAMILY PROTEIN"/>
    <property type="match status" value="1"/>
</dbReference>
<sequence length="791" mass="88151">MELPGDDEIDSLLALMGAQIQHANASTKATNIVVKKKIKDESIRLKKKQIDEANEGENDKHTMPTRSCGDEISFAGTRLTQNCFRWPYSIDGKRLLDLGSGLLHDCKGYSCGGNGENSQREFYGSIPCQSCGKAAATHELCISSSWARAGDEDAIKTRHPLSLIFVASVIIASRNIRCVIGEYYPMVAADDYDNQKTRLRFRKAHEIELRPPLNSVPCSPDMISDALDVHTGRILALMKKMQCESFKPNHLYQRYDKRQDVHNKLGCFASISAVSDVEILQDKTSALIKAVQEYKSAVDATGGYYSAVDLVEKRLSAMASCDAVYYRCYYAAVISPVSTDNSFGSVVAAIIPHPPLYFSCPGLAWDAQDAGSESLRAFLGSCSDETDVASPDDVSKRMLKSWGLCERLMVGTNMDVAANPLLVLWQSRFLENIRHLWITRYSLEKFPMTLNQASSQNSDSNASRPKQDWQLKFHETRALSLAVSQWRDSVRDYPANFYSYAAPTKEALHVISNCLRGAEQILEAGAGTGYWSALLRLHLKYCIKKSDVDEVAQGPILFPYDAAPGSSNEYHGEIPSFTFIHQASNFSQALSASTTSGVKTVLLLCYPPPGNDMAYQALSAHISHGGRIVIYIGEWQGLTGDDKFEVLLAQEFSCNREDVVPLPFWGTDATYLTIWRKRDKESKGVISCSSAYGYCCAEYCSNRARRRCRYARCLQYCGLECYAKHTSARKATLALHMIDSTKSGDAVKFEDDNNFMDLSLISTKRESDGYEKLRKKKRKKKHRNFSGTPLS</sequence>